<keyword evidence="12" id="KW-1185">Reference proteome</keyword>
<feature type="compositionally biased region" description="Basic and acidic residues" evidence="8">
    <location>
        <begin position="732"/>
        <end position="752"/>
    </location>
</feature>
<feature type="coiled-coil region" evidence="7">
    <location>
        <begin position="303"/>
        <end position="354"/>
    </location>
</feature>
<dbReference type="PROSITE" id="PS51041">
    <property type="entry name" value="EMI"/>
    <property type="match status" value="1"/>
</dbReference>
<gene>
    <name evidence="11" type="primary">Mmrn2</name>
    <name evidence="11" type="ORF">GTO95_0011289</name>
</gene>
<keyword evidence="5 7" id="KW-0175">Coiled coil</keyword>
<protein>
    <submittedName>
        <fullName evidence="11">MMRN2 protein</fullName>
    </submittedName>
</protein>
<dbReference type="Gene3D" id="2.60.120.40">
    <property type="match status" value="1"/>
</dbReference>
<feature type="chain" id="PRO_5035232746" evidence="9">
    <location>
        <begin position="22"/>
        <end position="1014"/>
    </location>
</feature>
<dbReference type="AlphaFoldDB" id="A0A8J7P036"/>
<keyword evidence="4 9" id="KW-0732">Signal</keyword>
<evidence type="ECO:0000256" key="1">
    <source>
        <dbReference type="ARBA" id="ARBA00004498"/>
    </source>
</evidence>
<keyword evidence="6" id="KW-1015">Disulfide bond</keyword>
<dbReference type="SUPFAM" id="SSF49842">
    <property type="entry name" value="TNF-like"/>
    <property type="match status" value="1"/>
</dbReference>
<evidence type="ECO:0000259" key="10">
    <source>
        <dbReference type="PROSITE" id="PS51041"/>
    </source>
</evidence>
<dbReference type="EMBL" id="JAAWVO010057056">
    <property type="protein sequence ID" value="MBN3321906.1"/>
    <property type="molecule type" value="Genomic_DNA"/>
</dbReference>
<reference evidence="11" key="1">
    <citation type="journal article" date="2021" name="Cell">
        <title>Tracing the genetic footprints of vertebrate landing in non-teleost ray-finned fishes.</title>
        <authorList>
            <person name="Bi X."/>
            <person name="Wang K."/>
            <person name="Yang L."/>
            <person name="Pan H."/>
            <person name="Jiang H."/>
            <person name="Wei Q."/>
            <person name="Fang M."/>
            <person name="Yu H."/>
            <person name="Zhu C."/>
            <person name="Cai Y."/>
            <person name="He Y."/>
            <person name="Gan X."/>
            <person name="Zeng H."/>
            <person name="Yu D."/>
            <person name="Zhu Y."/>
            <person name="Jiang H."/>
            <person name="Qiu Q."/>
            <person name="Yang H."/>
            <person name="Zhang Y.E."/>
            <person name="Wang W."/>
            <person name="Zhu M."/>
            <person name="He S."/>
            <person name="Zhang G."/>
        </authorList>
    </citation>
    <scope>NUCLEOTIDE SEQUENCE</scope>
    <source>
        <strain evidence="11">Allg_001</strain>
    </source>
</reference>
<accession>A0A8J7P036</accession>
<feature type="region of interest" description="Disordered" evidence="8">
    <location>
        <begin position="846"/>
        <end position="872"/>
    </location>
</feature>
<comment type="caution">
    <text evidence="11">The sequence shown here is derived from an EMBL/GenBank/DDBJ whole genome shotgun (WGS) entry which is preliminary data.</text>
</comment>
<feature type="compositionally biased region" description="Basic residues" evidence="8">
    <location>
        <begin position="50"/>
        <end position="59"/>
    </location>
</feature>
<dbReference type="Pfam" id="PF07546">
    <property type="entry name" value="EMI"/>
    <property type="match status" value="1"/>
</dbReference>
<dbReference type="PANTHER" id="PTHR15427">
    <property type="entry name" value="EMILIN ELASTIN MICROFIBRIL INTERFACE-LOCATED PROTEIN ELASTIN MICROFIBRIL INTERFACER"/>
    <property type="match status" value="1"/>
</dbReference>
<dbReference type="InterPro" id="IPR008983">
    <property type="entry name" value="Tumour_necrosis_fac-like_dom"/>
</dbReference>
<name>A0A8J7P036_ATRSP</name>
<evidence type="ECO:0000256" key="2">
    <source>
        <dbReference type="ARBA" id="ARBA00022525"/>
    </source>
</evidence>
<keyword evidence="2" id="KW-0964">Secreted</keyword>
<sequence>MVGRILLLVLGPLLVHSDLRARDPGIEDEPDEVMGKGTWDNFPSTRFGLHHHTRTHGHHANTAGPRDPTAVRVDTAPPTGETGGTHHPARIGNWCTFVTWRMVTVAVSCGTEKYTIKAQSPCPISSPGCQLVMYKLSTRPLYKEEQKAVSFLEWRCCPGHGGHECEDTVPDVTHASHPRDQTTGSKLPDIDDAQIPVRQTTEHTSVAQTLLLNTSQPRVCGYISLVPSCLSTGVQEAPQMTGDPNSEQNDVQLPITQLQDAHRPQRENSTAIDSSHHNKTDWPGMLPLPQLTALLMAQLQPILDGFNSSLQRLSQDMAEMRQERGGAGSFESKLEESFNQIDQLREQLRSSQDILERQLHSQQALLHYNLTTMKMDTDGKIKRSQKTLQVNLQALNASIAEVKRGQEPEGKEVEPDVWEAIRELNQTVVENTEKVSNLQEDQELSEVNMKDLQRGFRSLKDQFEETIKDLRVMFMETGLIVAEAKQDVLNRVNELAQNCTEYDNQLESLESDIDYLFVQIYKNTSQGCDCARLQTEISTLEHNLKHITNLAKEKNVALEEDGEMQEVWRAKWSSLVEDLQQGLQQVQHSVAFEQDRSRSLLLNITQLHVTFRKIHQELTSLQETDNQRVSEIKRLSSSFGSLLKDAVRHTDVLKFLLGMEVLEFIKKPPQDTDKYSFPALHEKLREMQEEIQSQNLSLLTLKKMLESKEQGDPGADTGAELADQTTRGLARRSGDHRPADLPESPMGDRPDDSGSDPWALEKLVQVLGGRVSTLEKQKCLSCCDCTENTAPTGKVGELQEAVDSLRGHLKDHVQVFHSIFGNTEGLAASNSTLDLDRLWGLVKRKEKKRKRGRHQEREEEDPHRGHRGGRAPLIRSKKDAALEPPGILRPVPESPVMFLAGTQDGTNQAGAVLFERVAYSPRTGVFRASADGVYLFVVTMDFGVGASLGHLKKGDVVVATLHQNQKRPAGPMTRVCLLELALGEQVNFELVQGSVENNHQVDNTFGGFLLFRTT</sequence>
<dbReference type="Pfam" id="PF00386">
    <property type="entry name" value="C1q"/>
    <property type="match status" value="1"/>
</dbReference>
<dbReference type="SMART" id="SM00110">
    <property type="entry name" value="C1Q"/>
    <property type="match status" value="1"/>
</dbReference>
<feature type="non-terminal residue" evidence="11">
    <location>
        <position position="1014"/>
    </location>
</feature>
<dbReference type="PANTHER" id="PTHR15427:SF40">
    <property type="entry name" value="MULTIMERIN-2 PRECURSOR"/>
    <property type="match status" value="1"/>
</dbReference>
<organism evidence="11 12">
    <name type="scientific">Atractosteus spatula</name>
    <name type="common">Alligator gar</name>
    <name type="synonym">Lepisosteus spatula</name>
    <dbReference type="NCBI Taxonomy" id="7917"/>
    <lineage>
        <taxon>Eukaryota</taxon>
        <taxon>Metazoa</taxon>
        <taxon>Chordata</taxon>
        <taxon>Craniata</taxon>
        <taxon>Vertebrata</taxon>
        <taxon>Euteleostomi</taxon>
        <taxon>Actinopterygii</taxon>
        <taxon>Neopterygii</taxon>
        <taxon>Holostei</taxon>
        <taxon>Semionotiformes</taxon>
        <taxon>Lepisosteidae</taxon>
        <taxon>Atractosteus</taxon>
    </lineage>
</organism>
<dbReference type="InterPro" id="IPR050392">
    <property type="entry name" value="Collagen/C1q_domain"/>
</dbReference>
<evidence type="ECO:0000256" key="5">
    <source>
        <dbReference type="ARBA" id="ARBA00023054"/>
    </source>
</evidence>
<feature type="non-terminal residue" evidence="11">
    <location>
        <position position="1"/>
    </location>
</feature>
<evidence type="ECO:0000256" key="7">
    <source>
        <dbReference type="SAM" id="Coils"/>
    </source>
</evidence>
<evidence type="ECO:0000256" key="3">
    <source>
        <dbReference type="ARBA" id="ARBA00022530"/>
    </source>
</evidence>
<evidence type="ECO:0000313" key="12">
    <source>
        <dbReference type="Proteomes" id="UP000736164"/>
    </source>
</evidence>
<dbReference type="Proteomes" id="UP000736164">
    <property type="component" value="Unassembled WGS sequence"/>
</dbReference>
<comment type="subcellular location">
    <subcellularLocation>
        <location evidence="1">Secreted</location>
        <location evidence="1">Extracellular space</location>
        <location evidence="1">Extracellular matrix</location>
    </subcellularLocation>
</comment>
<feature type="signal peptide" evidence="9">
    <location>
        <begin position="1"/>
        <end position="21"/>
    </location>
</feature>
<evidence type="ECO:0000313" key="11">
    <source>
        <dbReference type="EMBL" id="MBN3321906.1"/>
    </source>
</evidence>
<feature type="coiled-coil region" evidence="7">
    <location>
        <begin position="485"/>
        <end position="550"/>
    </location>
</feature>
<dbReference type="InterPro" id="IPR011489">
    <property type="entry name" value="EMI_domain"/>
</dbReference>
<evidence type="ECO:0000256" key="6">
    <source>
        <dbReference type="ARBA" id="ARBA00023157"/>
    </source>
</evidence>
<proteinExistence type="predicted"/>
<evidence type="ECO:0000256" key="9">
    <source>
        <dbReference type="SAM" id="SignalP"/>
    </source>
</evidence>
<evidence type="ECO:0000256" key="8">
    <source>
        <dbReference type="SAM" id="MobiDB-lite"/>
    </source>
</evidence>
<feature type="region of interest" description="Disordered" evidence="8">
    <location>
        <begin position="708"/>
        <end position="757"/>
    </location>
</feature>
<feature type="region of interest" description="Disordered" evidence="8">
    <location>
        <begin position="50"/>
        <end position="87"/>
    </location>
</feature>
<feature type="domain" description="EMI" evidence="10">
    <location>
        <begin position="93"/>
        <end position="167"/>
    </location>
</feature>
<dbReference type="InterPro" id="IPR001073">
    <property type="entry name" value="C1q_dom"/>
</dbReference>
<keyword evidence="3" id="KW-0272">Extracellular matrix</keyword>
<evidence type="ECO:0000256" key="4">
    <source>
        <dbReference type="ARBA" id="ARBA00022729"/>
    </source>
</evidence>